<dbReference type="AlphaFoldDB" id="A0A518IXX0"/>
<dbReference type="GO" id="GO:0004315">
    <property type="term" value="F:3-oxoacyl-[acyl-carrier-protein] synthase activity"/>
    <property type="evidence" value="ECO:0007669"/>
    <property type="project" value="InterPro"/>
</dbReference>
<feature type="domain" description="Beta-ketoacyl-[acyl-carrier-protein] synthase III C-terminal" evidence="3">
    <location>
        <begin position="586"/>
        <end position="668"/>
    </location>
</feature>
<keyword evidence="1 5" id="KW-0808">Transferase</keyword>
<organism evidence="5 6">
    <name type="scientific">Rosistilla oblonga</name>
    <dbReference type="NCBI Taxonomy" id="2527990"/>
    <lineage>
        <taxon>Bacteria</taxon>
        <taxon>Pseudomonadati</taxon>
        <taxon>Planctomycetota</taxon>
        <taxon>Planctomycetia</taxon>
        <taxon>Pirellulales</taxon>
        <taxon>Pirellulaceae</taxon>
        <taxon>Rosistilla</taxon>
    </lineage>
</organism>
<gene>
    <name evidence="5" type="primary">fabH_4</name>
    <name evidence="5" type="ORF">Mal33_39420</name>
</gene>
<dbReference type="Pfam" id="PF08541">
    <property type="entry name" value="ACP_syn_III_C"/>
    <property type="match status" value="2"/>
</dbReference>
<feature type="domain" description="Beta-ketoacyl-[acyl-carrier-protein] synthase III C-terminal" evidence="3">
    <location>
        <begin position="253"/>
        <end position="345"/>
    </location>
</feature>
<proteinExistence type="predicted"/>
<evidence type="ECO:0000313" key="6">
    <source>
        <dbReference type="Proteomes" id="UP000316770"/>
    </source>
</evidence>
<dbReference type="GO" id="GO:0006633">
    <property type="term" value="P:fatty acid biosynthetic process"/>
    <property type="evidence" value="ECO:0007669"/>
    <property type="project" value="InterPro"/>
</dbReference>
<dbReference type="InterPro" id="IPR013747">
    <property type="entry name" value="ACP_syn_III_C"/>
</dbReference>
<protein>
    <submittedName>
        <fullName evidence="5">3-oxoacyl-[acyl-carrier-protein] synthase 3</fullName>
        <ecNumber evidence="5">2.3.1.180</ecNumber>
    </submittedName>
</protein>
<evidence type="ECO:0000256" key="2">
    <source>
        <dbReference type="ARBA" id="ARBA00023315"/>
    </source>
</evidence>
<dbReference type="Proteomes" id="UP000316770">
    <property type="component" value="Chromosome"/>
</dbReference>
<dbReference type="SUPFAM" id="SSF53901">
    <property type="entry name" value="Thiolase-like"/>
    <property type="match status" value="2"/>
</dbReference>
<evidence type="ECO:0000259" key="3">
    <source>
        <dbReference type="Pfam" id="PF08541"/>
    </source>
</evidence>
<dbReference type="GO" id="GO:0033818">
    <property type="term" value="F:beta-ketoacyl-acyl-carrier-protein synthase III activity"/>
    <property type="evidence" value="ECO:0007669"/>
    <property type="project" value="UniProtKB-EC"/>
</dbReference>
<accession>A0A518IXX0</accession>
<evidence type="ECO:0000313" key="5">
    <source>
        <dbReference type="EMBL" id="QDV57926.1"/>
    </source>
</evidence>
<dbReference type="Gene3D" id="3.40.47.10">
    <property type="match status" value="4"/>
</dbReference>
<dbReference type="InterPro" id="IPR013751">
    <property type="entry name" value="ACP_syn_III_N"/>
</dbReference>
<feature type="domain" description="Beta-ketoacyl-[acyl-carrier-protein] synthase III N-terminal" evidence="4">
    <location>
        <begin position="464"/>
        <end position="538"/>
    </location>
</feature>
<sequence length="671" mass="72959">MLMKNNDTMLRTVIESIGAYLPSHEVTTDEIVQGCERKVRVPLAKLTGIRSRRRAGIDEFSIDLAEKAVSDCLNHSALAADQIEAIVCTNISRWDSKNSVTFEPATSVRLKSLLGLDNAIAIDISNACAGMWTGVYMIDALIRSGAIRSGMVVSGEYITHLIDTAQKEIVDFMDPQLASLTLGDAGVALTLTAAGSQGSGFHDLDMYTLSKYSQFCVAKPTDKPHGGAAMYTDAIKVTESVVPHAARHAKDVLDRNEWGFDAIGHVIPHQTSKLTMQEGMREIKRLFDYDLSQRLINNLEQRGNTSSNAHFLALHDAMRRREVKGGDSIVFCISGSGQTTGTALYVCDDLPERINAEDAQNGKPRREIATTESALMPIQLQVESLGIAYPPTRESADTLTMLQQAGEQCLEQSSCEKQDIDILIAACTYRTEFIMEPAIAALLAGRMEINFDREPEAADKTFAFDVINGEVGMMKSLFLASEFIRAGRGKKVMVVGSEVDNNAADRPDQSIDVSPMASALIVQESVDATSGFLSFHFQDFTQYKDLRKAEGYWNQQGQACMNCTDQPEALHAAYLECIETTVGNFLRANELSLDDLSCIVPSPISSVFVADVASRLQFPAEKTLDISDANGSLMSSAIPVGVKNLDAAPGEMVLFISVSPGIQIGCALYIA</sequence>
<name>A0A518IXX0_9BACT</name>
<dbReference type="EC" id="2.3.1.180" evidence="5"/>
<reference evidence="5 6" key="1">
    <citation type="submission" date="2019-02" db="EMBL/GenBank/DDBJ databases">
        <title>Deep-cultivation of Planctomycetes and their phenomic and genomic characterization uncovers novel biology.</title>
        <authorList>
            <person name="Wiegand S."/>
            <person name="Jogler M."/>
            <person name="Boedeker C."/>
            <person name="Pinto D."/>
            <person name="Vollmers J."/>
            <person name="Rivas-Marin E."/>
            <person name="Kohn T."/>
            <person name="Peeters S.H."/>
            <person name="Heuer A."/>
            <person name="Rast P."/>
            <person name="Oberbeckmann S."/>
            <person name="Bunk B."/>
            <person name="Jeske O."/>
            <person name="Meyerdierks A."/>
            <person name="Storesund J.E."/>
            <person name="Kallscheuer N."/>
            <person name="Luecker S."/>
            <person name="Lage O.M."/>
            <person name="Pohl T."/>
            <person name="Merkel B.J."/>
            <person name="Hornburger P."/>
            <person name="Mueller R.-W."/>
            <person name="Bruemmer F."/>
            <person name="Labrenz M."/>
            <person name="Spormann A.M."/>
            <person name="Op den Camp H."/>
            <person name="Overmann J."/>
            <person name="Amann R."/>
            <person name="Jetten M.S.M."/>
            <person name="Mascher T."/>
            <person name="Medema M.H."/>
            <person name="Devos D.P."/>
            <person name="Kaster A.-K."/>
            <person name="Ovreas L."/>
            <person name="Rohde M."/>
            <person name="Galperin M.Y."/>
            <person name="Jogler C."/>
        </authorList>
    </citation>
    <scope>NUCLEOTIDE SEQUENCE [LARGE SCALE GENOMIC DNA]</scope>
    <source>
        <strain evidence="5 6">Mal33</strain>
    </source>
</reference>
<dbReference type="Pfam" id="PF08545">
    <property type="entry name" value="ACP_syn_III"/>
    <property type="match status" value="2"/>
</dbReference>
<dbReference type="EMBL" id="CP036318">
    <property type="protein sequence ID" value="QDV57926.1"/>
    <property type="molecule type" value="Genomic_DNA"/>
</dbReference>
<evidence type="ECO:0000256" key="1">
    <source>
        <dbReference type="ARBA" id="ARBA00022679"/>
    </source>
</evidence>
<dbReference type="PANTHER" id="PTHR34069:SF2">
    <property type="entry name" value="BETA-KETOACYL-[ACYL-CARRIER-PROTEIN] SYNTHASE III"/>
    <property type="match status" value="1"/>
</dbReference>
<dbReference type="GO" id="GO:0044550">
    <property type="term" value="P:secondary metabolite biosynthetic process"/>
    <property type="evidence" value="ECO:0007669"/>
    <property type="project" value="TreeGrafter"/>
</dbReference>
<dbReference type="InterPro" id="IPR016039">
    <property type="entry name" value="Thiolase-like"/>
</dbReference>
<evidence type="ECO:0000259" key="4">
    <source>
        <dbReference type="Pfam" id="PF08545"/>
    </source>
</evidence>
<dbReference type="PANTHER" id="PTHR34069">
    <property type="entry name" value="3-OXOACYL-[ACYL-CARRIER-PROTEIN] SYNTHASE 3"/>
    <property type="match status" value="1"/>
</dbReference>
<feature type="domain" description="Beta-ketoacyl-[acyl-carrier-protein] synthase III N-terminal" evidence="4">
    <location>
        <begin position="122"/>
        <end position="208"/>
    </location>
</feature>
<keyword evidence="6" id="KW-1185">Reference proteome</keyword>
<keyword evidence="2 5" id="KW-0012">Acyltransferase</keyword>